<dbReference type="KEGG" id="fal:FRAAL1817"/>
<dbReference type="Proteomes" id="UP000000657">
    <property type="component" value="Chromosome"/>
</dbReference>
<organism evidence="3 4">
    <name type="scientific">Frankia alni (strain DSM 45986 / CECT 9034 / ACN14a)</name>
    <dbReference type="NCBI Taxonomy" id="326424"/>
    <lineage>
        <taxon>Bacteria</taxon>
        <taxon>Bacillati</taxon>
        <taxon>Actinomycetota</taxon>
        <taxon>Actinomycetes</taxon>
        <taxon>Frankiales</taxon>
        <taxon>Frankiaceae</taxon>
        <taxon>Frankia</taxon>
    </lineage>
</organism>
<feature type="region of interest" description="Disordered" evidence="1">
    <location>
        <begin position="164"/>
        <end position="186"/>
    </location>
</feature>
<keyword evidence="3" id="KW-0723">Serine/threonine-protein kinase</keyword>
<sequence length="519" mass="56109">MHGLRTHSEAGARDDFKQMISQLVDALHPGFRLIGANPGDAGIDVFLGHLDDRIIAWQAQYLLPLVRESHRAQIRDSFRAAVRNAREHGHGIDRWILCVPGSLDQPTAMWWDRWRREQQAATSIRIELWDESGLRARLGRPVAAHVRAAFYAWPRAAGYAWSGRADGPTPVPDPPPARRTAPADVSWSGGETVRVAARACLLEGNPRERRGGDGSWVLREGTASLPGPPARPVWFRHVLVRRPGFAADAKLATVDSQIRLLAEIGGRPGLPDLIEGQVTPVEAGLVAGRLAGPTWREVFGPPRRADRGSVRPRVHPVRLPGPGHPSPRPPAGPRPWGALPGEGRVPPGRTWAPNPSTAVALLRAAADAADVLAALHEAGHSHRALTPDGLILPGTGPQPGPPALRDLGLATVARHAEEGPAEYRAPEQERLGLHRPRIGVRTDVFRLAAMAYHCLTGVTPARGGPAPLRGLPLPFPVPDTLDEVLVRALDSDPARRPARIRVLADAFRVGADHLTRCGY</sequence>
<dbReference type="SUPFAM" id="SSF56112">
    <property type="entry name" value="Protein kinase-like (PK-like)"/>
    <property type="match status" value="1"/>
</dbReference>
<dbReference type="EC" id="2.7.11.1" evidence="3"/>
<evidence type="ECO:0000313" key="3">
    <source>
        <dbReference type="EMBL" id="CAJ60469.1"/>
    </source>
</evidence>
<dbReference type="InterPro" id="IPR000719">
    <property type="entry name" value="Prot_kinase_dom"/>
</dbReference>
<accession>Q0RPR2</accession>
<dbReference type="eggNOG" id="COG0515">
    <property type="taxonomic scope" value="Bacteria"/>
</dbReference>
<dbReference type="STRING" id="326424.FRAAL1817"/>
<keyword evidence="4" id="KW-1185">Reference proteome</keyword>
<evidence type="ECO:0000313" key="4">
    <source>
        <dbReference type="Proteomes" id="UP000000657"/>
    </source>
</evidence>
<feature type="region of interest" description="Disordered" evidence="1">
    <location>
        <begin position="297"/>
        <end position="350"/>
    </location>
</feature>
<dbReference type="GO" id="GO:0005524">
    <property type="term" value="F:ATP binding"/>
    <property type="evidence" value="ECO:0007669"/>
    <property type="project" value="InterPro"/>
</dbReference>
<dbReference type="InterPro" id="IPR011009">
    <property type="entry name" value="Kinase-like_dom_sf"/>
</dbReference>
<evidence type="ECO:0000256" key="1">
    <source>
        <dbReference type="SAM" id="MobiDB-lite"/>
    </source>
</evidence>
<dbReference type="Gene3D" id="1.10.510.10">
    <property type="entry name" value="Transferase(Phosphotransferase) domain 1"/>
    <property type="match status" value="1"/>
</dbReference>
<feature type="domain" description="Protein kinase" evidence="2">
    <location>
        <begin position="202"/>
        <end position="508"/>
    </location>
</feature>
<reference evidence="3 4" key="1">
    <citation type="journal article" date="2007" name="Genome Res.">
        <title>Genome characteristics of facultatively symbiotic Frankia sp. strains reflect host range and host plant biogeography.</title>
        <authorList>
            <person name="Normand P."/>
            <person name="Lapierre P."/>
            <person name="Tisa L.S."/>
            <person name="Gogarten J.P."/>
            <person name="Alloisio N."/>
            <person name="Bagnarol E."/>
            <person name="Bassi C.A."/>
            <person name="Berry A.M."/>
            <person name="Bickhart D.M."/>
            <person name="Choisne N."/>
            <person name="Couloux A."/>
            <person name="Cournoyer B."/>
            <person name="Cruveiller S."/>
            <person name="Daubin V."/>
            <person name="Demange N."/>
            <person name="Francino M.P."/>
            <person name="Goltsman E."/>
            <person name="Huang Y."/>
            <person name="Kopp O.R."/>
            <person name="Labarre L."/>
            <person name="Lapidus A."/>
            <person name="Lavire C."/>
            <person name="Marechal J."/>
            <person name="Martinez M."/>
            <person name="Mastronunzio J.E."/>
            <person name="Mullin B.C."/>
            <person name="Niemann J."/>
            <person name="Pujic P."/>
            <person name="Rawnsley T."/>
            <person name="Rouy Z."/>
            <person name="Schenowitz C."/>
            <person name="Sellstedt A."/>
            <person name="Tavares F."/>
            <person name="Tomkins J.P."/>
            <person name="Vallenet D."/>
            <person name="Valverde C."/>
            <person name="Wall L.G."/>
            <person name="Wang Y."/>
            <person name="Medigue C."/>
            <person name="Benson D.R."/>
        </authorList>
    </citation>
    <scope>NUCLEOTIDE SEQUENCE [LARGE SCALE GENOMIC DNA]</scope>
    <source>
        <strain evidence="4">DSM 45986 / CECT 9034 / ACN14a</strain>
    </source>
</reference>
<dbReference type="GO" id="GO:0004674">
    <property type="term" value="F:protein serine/threonine kinase activity"/>
    <property type="evidence" value="ECO:0007669"/>
    <property type="project" value="UniProtKB-KW"/>
</dbReference>
<keyword evidence="3" id="KW-0418">Kinase</keyword>
<protein>
    <submittedName>
        <fullName evidence="3">Serine/threonine protein kinase</fullName>
        <ecNumber evidence="3">2.7.11.1</ecNumber>
    </submittedName>
</protein>
<dbReference type="HOGENOM" id="CLU_510700_0_0_11"/>
<keyword evidence="3" id="KW-0808">Transferase</keyword>
<evidence type="ECO:0000259" key="2">
    <source>
        <dbReference type="PROSITE" id="PS50011"/>
    </source>
</evidence>
<proteinExistence type="predicted"/>
<gene>
    <name evidence="3" type="ordered locus">FRAAL1817</name>
</gene>
<name>Q0RPR2_FRAAA</name>
<dbReference type="EMBL" id="CT573213">
    <property type="protein sequence ID" value="CAJ60469.1"/>
    <property type="molecule type" value="Genomic_DNA"/>
</dbReference>
<dbReference type="PROSITE" id="PS50011">
    <property type="entry name" value="PROTEIN_KINASE_DOM"/>
    <property type="match status" value="1"/>
</dbReference>
<feature type="compositionally biased region" description="Pro residues" evidence="1">
    <location>
        <begin position="322"/>
        <end position="333"/>
    </location>
</feature>
<dbReference type="AlphaFoldDB" id="Q0RPR2"/>